<dbReference type="OrthoDB" id="482707at2"/>
<feature type="signal peptide" evidence="1">
    <location>
        <begin position="1"/>
        <end position="27"/>
    </location>
</feature>
<accession>A0A2T0K756</accession>
<dbReference type="PANTHER" id="PTHR38847">
    <property type="match status" value="1"/>
</dbReference>
<name>A0A2T0K756_9ACTN</name>
<dbReference type="AlphaFoldDB" id="A0A2T0K756"/>
<sequence length="220" mass="23542">MKRLLTRGCVALALLASSLLIGAPAQAIIVIVDPPPAGEMSIELVAMAGSGCAPGTADVAISPDNSAFTAIYSAYLAQAGPSVPVTENRKNCQLNVLVHAPAGFTFAIAKVDYRGYGYLQRGAVAQQRANYYFQGMTTGSYANHPISAPLDDNWIATDSVPIASQVFRPCGEQRNLNINTELRVTKGTSTDVSYLTMDSTDGSIETIYHFSWMRCNNKVK</sequence>
<evidence type="ECO:0000313" key="3">
    <source>
        <dbReference type="Proteomes" id="UP000239415"/>
    </source>
</evidence>
<feature type="chain" id="PRO_5015721284" evidence="1">
    <location>
        <begin position="28"/>
        <end position="220"/>
    </location>
</feature>
<dbReference type="PANTHER" id="PTHR38847:SF1">
    <property type="entry name" value="PSEUDOURIDINE SYNTHASE RSUA_RLUA-LIKE DOMAIN-CONTAINING PROTEIN"/>
    <property type="match status" value="1"/>
</dbReference>
<dbReference type="Pfam" id="PF14273">
    <property type="entry name" value="DUF4360"/>
    <property type="match status" value="1"/>
</dbReference>
<organism evidence="2 3">
    <name type="scientific">Actinoplanes italicus</name>
    <dbReference type="NCBI Taxonomy" id="113567"/>
    <lineage>
        <taxon>Bacteria</taxon>
        <taxon>Bacillati</taxon>
        <taxon>Actinomycetota</taxon>
        <taxon>Actinomycetes</taxon>
        <taxon>Micromonosporales</taxon>
        <taxon>Micromonosporaceae</taxon>
        <taxon>Actinoplanes</taxon>
    </lineage>
</organism>
<evidence type="ECO:0000313" key="2">
    <source>
        <dbReference type="EMBL" id="PRX18856.1"/>
    </source>
</evidence>
<gene>
    <name evidence="2" type="ORF">CLV67_1113</name>
</gene>
<proteinExistence type="predicted"/>
<evidence type="ECO:0000256" key="1">
    <source>
        <dbReference type="SAM" id="SignalP"/>
    </source>
</evidence>
<dbReference type="RefSeq" id="WP_106322725.1">
    <property type="nucleotide sequence ID" value="NZ_BOMO01000095.1"/>
</dbReference>
<dbReference type="Proteomes" id="UP000239415">
    <property type="component" value="Unassembled WGS sequence"/>
</dbReference>
<protein>
    <submittedName>
        <fullName evidence="2">Uncharacterized protein DUF4360</fullName>
    </submittedName>
</protein>
<keyword evidence="1" id="KW-0732">Signal</keyword>
<keyword evidence="3" id="KW-1185">Reference proteome</keyword>
<reference evidence="2 3" key="1">
    <citation type="submission" date="2018-03" db="EMBL/GenBank/DDBJ databases">
        <title>Genomic Encyclopedia of Archaeal and Bacterial Type Strains, Phase II (KMG-II): from individual species to whole genera.</title>
        <authorList>
            <person name="Goeker M."/>
        </authorList>
    </citation>
    <scope>NUCLEOTIDE SEQUENCE [LARGE SCALE GENOMIC DNA]</scope>
    <source>
        <strain evidence="2 3">DSM 43146</strain>
    </source>
</reference>
<comment type="caution">
    <text evidence="2">The sequence shown here is derived from an EMBL/GenBank/DDBJ whole genome shotgun (WGS) entry which is preliminary data.</text>
</comment>
<dbReference type="EMBL" id="PVMZ01000011">
    <property type="protein sequence ID" value="PRX18856.1"/>
    <property type="molecule type" value="Genomic_DNA"/>
</dbReference>
<dbReference type="InterPro" id="IPR025649">
    <property type="entry name" value="DUF4360"/>
</dbReference>